<sequence length="74" mass="8745">MELFWMIRNIMIKTDLPRYLAKCKKKQAEFVVASGNQYVQLVQFFEPIKEKITFISDNGAMVTKHGEEIFFKLI</sequence>
<proteinExistence type="predicted"/>
<dbReference type="EMBL" id="AOCG01000003">
    <property type="protein sequence ID" value="EUJ20939.1"/>
    <property type="molecule type" value="Genomic_DNA"/>
</dbReference>
<protein>
    <submittedName>
        <fullName evidence="1">Sugar phosphatase SupH</fullName>
    </submittedName>
</protein>
<dbReference type="SUPFAM" id="SSF56784">
    <property type="entry name" value="HAD-like"/>
    <property type="match status" value="1"/>
</dbReference>
<dbReference type="STRING" id="1265818.MAQA_03066"/>
<evidence type="ECO:0000313" key="2">
    <source>
        <dbReference type="Proteomes" id="UP000019246"/>
    </source>
</evidence>
<dbReference type="Pfam" id="PF08282">
    <property type="entry name" value="Hydrolase_3"/>
    <property type="match status" value="1"/>
</dbReference>
<comment type="caution">
    <text evidence="1">The sequence shown here is derived from an EMBL/GenBank/DDBJ whole genome shotgun (WGS) entry which is preliminary data.</text>
</comment>
<dbReference type="InterPro" id="IPR023214">
    <property type="entry name" value="HAD_sf"/>
</dbReference>
<keyword evidence="2" id="KW-1185">Reference proteome</keyword>
<organism evidence="1 2">
    <name type="scientific">Listeria aquatica FSL S10-1188</name>
    <dbReference type="NCBI Taxonomy" id="1265818"/>
    <lineage>
        <taxon>Bacteria</taxon>
        <taxon>Bacillati</taxon>
        <taxon>Bacillota</taxon>
        <taxon>Bacilli</taxon>
        <taxon>Bacillales</taxon>
        <taxon>Listeriaceae</taxon>
        <taxon>Listeria</taxon>
    </lineage>
</organism>
<evidence type="ECO:0000313" key="1">
    <source>
        <dbReference type="EMBL" id="EUJ20939.1"/>
    </source>
</evidence>
<dbReference type="OrthoDB" id="9814970at2"/>
<name>W7B116_9LIST</name>
<dbReference type="AlphaFoldDB" id="W7B116"/>
<dbReference type="RefSeq" id="WP_052008422.1">
    <property type="nucleotide sequence ID" value="NZ_AOCG01000003.1"/>
</dbReference>
<gene>
    <name evidence="1" type="ORF">MAQA_03066</name>
</gene>
<reference evidence="1 2" key="1">
    <citation type="journal article" date="2014" name="Int. J. Syst. Evol. Microbiol.">
        <title>Listeria floridensis sp. nov., Listeria aquatica sp. nov., Listeria cornellensis sp. nov., Listeria riparia sp. nov. and Listeria grandensis sp. nov., from agricultural and natural environments.</title>
        <authorList>
            <person name="den Bakker H.C."/>
            <person name="Warchocki S."/>
            <person name="Wright E.M."/>
            <person name="Allred A.F."/>
            <person name="Ahlstrom C."/>
            <person name="Manuel C.S."/>
            <person name="Stasiewicz M.J."/>
            <person name="Burrell A."/>
            <person name="Roof S."/>
            <person name="Strawn L."/>
            <person name="Fortes E.D."/>
            <person name="Nightingale K.K."/>
            <person name="Kephart D."/>
            <person name="Wiedmann M."/>
        </authorList>
    </citation>
    <scope>NUCLEOTIDE SEQUENCE [LARGE SCALE GENOMIC DNA]</scope>
    <source>
        <strain evidence="1 2">FSL S10-1188</strain>
    </source>
</reference>
<dbReference type="Proteomes" id="UP000019246">
    <property type="component" value="Unassembled WGS sequence"/>
</dbReference>
<dbReference type="PATRIC" id="fig|1265818.5.peg.618"/>
<dbReference type="InterPro" id="IPR036412">
    <property type="entry name" value="HAD-like_sf"/>
</dbReference>
<accession>W7B116</accession>
<dbReference type="Gene3D" id="3.40.50.1000">
    <property type="entry name" value="HAD superfamily/HAD-like"/>
    <property type="match status" value="1"/>
</dbReference>